<sequence length="89" mass="9756">MNKFDKNKAIEKLTEKKAMLPCHRCGHKRFAILDGISSLPLMEDMDMMGSIVVGGMSAPVLHVVCENCGAVTSHLLGVLDLMPKEKTNE</sequence>
<dbReference type="EMBL" id="DAAVAT010000050">
    <property type="protein sequence ID" value="HAF3734179.1"/>
    <property type="molecule type" value="Genomic_DNA"/>
</dbReference>
<gene>
    <name evidence="1" type="ORF">G8D44_004884</name>
</gene>
<accession>A0A746HDE7</accession>
<reference evidence="1" key="1">
    <citation type="journal article" date="2018" name="Genome Biol.">
        <title>SKESA: strategic k-mer extension for scrupulous assemblies.</title>
        <authorList>
            <person name="Souvorov A."/>
            <person name="Agarwala R."/>
            <person name="Lipman D.J."/>
        </authorList>
    </citation>
    <scope>NUCLEOTIDE SEQUENCE</scope>
    <source>
        <strain evidence="1">CFIAFB20140113</strain>
    </source>
</reference>
<name>A0A746HDE7_SALER</name>
<evidence type="ECO:0000313" key="1">
    <source>
        <dbReference type="EMBL" id="HAF3734179.1"/>
    </source>
</evidence>
<dbReference type="AlphaFoldDB" id="A0A746HDE7"/>
<protein>
    <submittedName>
        <fullName evidence="1">Uncharacterized protein</fullName>
    </submittedName>
</protein>
<organism evidence="1">
    <name type="scientific">Salmonella enterica</name>
    <name type="common">Salmonella choleraesuis</name>
    <dbReference type="NCBI Taxonomy" id="28901"/>
    <lineage>
        <taxon>Bacteria</taxon>
        <taxon>Pseudomonadati</taxon>
        <taxon>Pseudomonadota</taxon>
        <taxon>Gammaproteobacteria</taxon>
        <taxon>Enterobacterales</taxon>
        <taxon>Enterobacteriaceae</taxon>
        <taxon>Salmonella</taxon>
    </lineage>
</organism>
<proteinExistence type="predicted"/>
<comment type="caution">
    <text evidence="1">The sequence shown here is derived from an EMBL/GenBank/DDBJ whole genome shotgun (WGS) entry which is preliminary data.</text>
</comment>
<reference evidence="1" key="2">
    <citation type="submission" date="2020-02" db="EMBL/GenBank/DDBJ databases">
        <authorList>
            <consortium name="NCBI Pathogen Detection Project"/>
        </authorList>
    </citation>
    <scope>NUCLEOTIDE SEQUENCE</scope>
    <source>
        <strain evidence="1">CFIAFB20140113</strain>
    </source>
</reference>